<proteinExistence type="predicted"/>
<organism evidence="1">
    <name type="scientific">Anguilla anguilla</name>
    <name type="common">European freshwater eel</name>
    <name type="synonym">Muraena anguilla</name>
    <dbReference type="NCBI Taxonomy" id="7936"/>
    <lineage>
        <taxon>Eukaryota</taxon>
        <taxon>Metazoa</taxon>
        <taxon>Chordata</taxon>
        <taxon>Craniata</taxon>
        <taxon>Vertebrata</taxon>
        <taxon>Euteleostomi</taxon>
        <taxon>Actinopterygii</taxon>
        <taxon>Neopterygii</taxon>
        <taxon>Teleostei</taxon>
        <taxon>Anguilliformes</taxon>
        <taxon>Anguillidae</taxon>
        <taxon>Anguilla</taxon>
    </lineage>
</organism>
<sequence>MVCGHFSWCGVGPFVPVRGNLNATACIDILENCALTNLWQQFWGRPFSVSA</sequence>
<dbReference type="AlphaFoldDB" id="A0A0E9UR45"/>
<protein>
    <submittedName>
        <fullName evidence="1">Uncharacterized protein</fullName>
    </submittedName>
</protein>
<reference evidence="1" key="1">
    <citation type="submission" date="2014-11" db="EMBL/GenBank/DDBJ databases">
        <authorList>
            <person name="Amaro Gonzalez C."/>
        </authorList>
    </citation>
    <scope>NUCLEOTIDE SEQUENCE</scope>
</reference>
<name>A0A0E9UR45_ANGAN</name>
<evidence type="ECO:0000313" key="1">
    <source>
        <dbReference type="EMBL" id="JAH68272.1"/>
    </source>
</evidence>
<accession>A0A0E9UR45</accession>
<reference evidence="1" key="2">
    <citation type="journal article" date="2015" name="Fish Shellfish Immunol.">
        <title>Early steps in the European eel (Anguilla anguilla)-Vibrio vulnificus interaction in the gills: Role of the RtxA13 toxin.</title>
        <authorList>
            <person name="Callol A."/>
            <person name="Pajuelo D."/>
            <person name="Ebbesson L."/>
            <person name="Teles M."/>
            <person name="MacKenzie S."/>
            <person name="Amaro C."/>
        </authorList>
    </citation>
    <scope>NUCLEOTIDE SEQUENCE</scope>
</reference>
<dbReference type="EMBL" id="GBXM01040305">
    <property type="protein sequence ID" value="JAH68272.1"/>
    <property type="molecule type" value="Transcribed_RNA"/>
</dbReference>